<evidence type="ECO:0000313" key="2">
    <source>
        <dbReference type="Proteomes" id="UP000266272"/>
    </source>
</evidence>
<name>A0A395N7B8_TRIAR</name>
<organism evidence="1 2">
    <name type="scientific">Trichoderma arundinaceum</name>
    <dbReference type="NCBI Taxonomy" id="490622"/>
    <lineage>
        <taxon>Eukaryota</taxon>
        <taxon>Fungi</taxon>
        <taxon>Dikarya</taxon>
        <taxon>Ascomycota</taxon>
        <taxon>Pezizomycotina</taxon>
        <taxon>Sordariomycetes</taxon>
        <taxon>Hypocreomycetidae</taxon>
        <taxon>Hypocreales</taxon>
        <taxon>Hypocreaceae</taxon>
        <taxon>Trichoderma</taxon>
    </lineage>
</organism>
<accession>A0A395N7B8</accession>
<comment type="caution">
    <text evidence="1">The sequence shown here is derived from an EMBL/GenBank/DDBJ whole genome shotgun (WGS) entry which is preliminary data.</text>
</comment>
<keyword evidence="2" id="KW-1185">Reference proteome</keyword>
<proteinExistence type="predicted"/>
<reference evidence="1 2" key="1">
    <citation type="journal article" date="2018" name="PLoS Pathog.">
        <title>Evolution of structural diversity of trichothecenes, a family of toxins produced by plant pathogenic and entomopathogenic fungi.</title>
        <authorList>
            <person name="Proctor R.H."/>
            <person name="McCormick S.P."/>
            <person name="Kim H.S."/>
            <person name="Cardoza R.E."/>
            <person name="Stanley A.M."/>
            <person name="Lindo L."/>
            <person name="Kelly A."/>
            <person name="Brown D.W."/>
            <person name="Lee T."/>
            <person name="Vaughan M.M."/>
            <person name="Alexander N.J."/>
            <person name="Busman M."/>
            <person name="Gutierrez S."/>
        </authorList>
    </citation>
    <scope>NUCLEOTIDE SEQUENCE [LARGE SCALE GENOMIC DNA]</scope>
    <source>
        <strain evidence="1 2">IBT 40837</strain>
    </source>
</reference>
<gene>
    <name evidence="1" type="ORF">TARUN_10344</name>
</gene>
<sequence length="116" mass="12320">MQPVSAASSDSFRLVLSQMGAPTRLILPVINAIPHAMHAASHIHTSMIRHANAQPVISHGQPGTMRALAQAATSILIKLRPFLTPAIEQPEQAISDSSIGVPEWAQPEKTAISCSL</sequence>
<dbReference type="AlphaFoldDB" id="A0A395N7B8"/>
<evidence type="ECO:0000313" key="1">
    <source>
        <dbReference type="EMBL" id="RFU71919.1"/>
    </source>
</evidence>
<dbReference type="Proteomes" id="UP000266272">
    <property type="component" value="Unassembled WGS sequence"/>
</dbReference>
<protein>
    <submittedName>
        <fullName evidence="1">Uncharacterized protein</fullName>
    </submittedName>
</protein>
<dbReference type="EMBL" id="PXOA01001099">
    <property type="protein sequence ID" value="RFU71919.1"/>
    <property type="molecule type" value="Genomic_DNA"/>
</dbReference>